<feature type="region of interest" description="Disordered" evidence="1">
    <location>
        <begin position="310"/>
        <end position="367"/>
    </location>
</feature>
<evidence type="ECO:0000256" key="1">
    <source>
        <dbReference type="SAM" id="MobiDB-lite"/>
    </source>
</evidence>
<feature type="compositionally biased region" description="Polar residues" evidence="1">
    <location>
        <begin position="310"/>
        <end position="348"/>
    </location>
</feature>
<feature type="domain" description="Retrotransposon gag" evidence="2">
    <location>
        <begin position="96"/>
        <end position="167"/>
    </location>
</feature>
<accession>A0A2N9HTP9</accession>
<reference evidence="4" key="1">
    <citation type="submission" date="2018-02" db="EMBL/GenBank/DDBJ databases">
        <authorList>
            <person name="Cohen D.B."/>
            <person name="Kent A.D."/>
        </authorList>
    </citation>
    <scope>NUCLEOTIDE SEQUENCE</scope>
</reference>
<dbReference type="PANTHER" id="PTHR37610">
    <property type="entry name" value="CCHC-TYPE DOMAIN-CONTAINING PROTEIN"/>
    <property type="match status" value="1"/>
</dbReference>
<dbReference type="PANTHER" id="PTHR37610:SF97">
    <property type="entry name" value="RETROTRANSPOSON GAG DOMAIN-CONTAINING PROTEIN"/>
    <property type="match status" value="1"/>
</dbReference>
<dbReference type="Pfam" id="PF03732">
    <property type="entry name" value="Retrotrans_gag"/>
    <property type="match status" value="1"/>
</dbReference>
<gene>
    <name evidence="4" type="ORF">FSB_LOCUS42931</name>
</gene>
<dbReference type="InterPro" id="IPR029472">
    <property type="entry name" value="Copia-like_N"/>
</dbReference>
<dbReference type="InterPro" id="IPR005162">
    <property type="entry name" value="Retrotrans_gag_dom"/>
</dbReference>
<evidence type="ECO:0008006" key="5">
    <source>
        <dbReference type="Google" id="ProtNLM"/>
    </source>
</evidence>
<name>A0A2N9HTP9_FAGSY</name>
<protein>
    <recommendedName>
        <fullName evidence="5">Retrotransposon Copia-like N-terminal domain-containing protein</fullName>
    </recommendedName>
</protein>
<proteinExistence type="predicted"/>
<dbReference type="AlphaFoldDB" id="A0A2N9HTP9"/>
<sequence length="367" mass="41147">MAYTEAVVTSPSVPNQSALVPTENSRIPYYLNNGDHHGIRIVPDPLIGDNYQSWRTFMTRALSAKNKLGFVNGTILQPNDQLDPVFSDWQRCNDLVLSWITNCLSRQIYATVLYAHTAKEIWDDLQQRYSHSYGTRVHHLNQAIASLKQESLSVSDYFTHLKGLWDEFLNYRPIPSCTCGAKCVCGLSKTLIEYQHYDYVHSFLMGLNETFAIVRGQILLMEPLPGINKVFSQIQNHEKQKEAEILPLPVGFPSVDSTALVSRLDNGMWLALSLGCYTLTVVIKDVLQKNDTSFMVIHQDFKGNLETYQQPIKSQGPSSSDSHNASTHQAATLITVTQPSAKSSTQSPIQPPSNMAGPYALEDDWYG</sequence>
<evidence type="ECO:0000313" key="4">
    <source>
        <dbReference type="EMBL" id="SPD15049.1"/>
    </source>
</evidence>
<organism evidence="4">
    <name type="scientific">Fagus sylvatica</name>
    <name type="common">Beechnut</name>
    <dbReference type="NCBI Taxonomy" id="28930"/>
    <lineage>
        <taxon>Eukaryota</taxon>
        <taxon>Viridiplantae</taxon>
        <taxon>Streptophyta</taxon>
        <taxon>Embryophyta</taxon>
        <taxon>Tracheophyta</taxon>
        <taxon>Spermatophyta</taxon>
        <taxon>Magnoliopsida</taxon>
        <taxon>eudicotyledons</taxon>
        <taxon>Gunneridae</taxon>
        <taxon>Pentapetalae</taxon>
        <taxon>rosids</taxon>
        <taxon>fabids</taxon>
        <taxon>Fagales</taxon>
        <taxon>Fagaceae</taxon>
        <taxon>Fagus</taxon>
    </lineage>
</organism>
<evidence type="ECO:0000259" key="3">
    <source>
        <dbReference type="Pfam" id="PF14244"/>
    </source>
</evidence>
<evidence type="ECO:0000259" key="2">
    <source>
        <dbReference type="Pfam" id="PF03732"/>
    </source>
</evidence>
<dbReference type="EMBL" id="OIVN01004028">
    <property type="protein sequence ID" value="SPD15049.1"/>
    <property type="molecule type" value="Genomic_DNA"/>
</dbReference>
<dbReference type="Pfam" id="PF14244">
    <property type="entry name" value="Retrotran_gag_3"/>
    <property type="match status" value="1"/>
</dbReference>
<feature type="domain" description="Retrotransposon Copia-like N-terminal" evidence="3">
    <location>
        <begin position="35"/>
        <end position="79"/>
    </location>
</feature>